<organism evidence="1 2">
    <name type="scientific">Sphaerulina musiva (strain SO2202)</name>
    <name type="common">Poplar stem canker fungus</name>
    <name type="synonym">Septoria musiva</name>
    <dbReference type="NCBI Taxonomy" id="692275"/>
    <lineage>
        <taxon>Eukaryota</taxon>
        <taxon>Fungi</taxon>
        <taxon>Dikarya</taxon>
        <taxon>Ascomycota</taxon>
        <taxon>Pezizomycotina</taxon>
        <taxon>Dothideomycetes</taxon>
        <taxon>Dothideomycetidae</taxon>
        <taxon>Mycosphaerellales</taxon>
        <taxon>Mycosphaerellaceae</taxon>
        <taxon>Sphaerulina</taxon>
    </lineage>
</organism>
<dbReference type="HOGENOM" id="CLU_1836404_0_0_1"/>
<dbReference type="GeneID" id="27897785"/>
<accession>M3D8W0</accession>
<dbReference type="AlphaFoldDB" id="M3D8W0"/>
<gene>
    <name evidence="1" type="ORF">SEPMUDRAFT_106664</name>
</gene>
<dbReference type="EMBL" id="KB456262">
    <property type="protein sequence ID" value="EMF14334.1"/>
    <property type="molecule type" value="Genomic_DNA"/>
</dbReference>
<proteinExistence type="predicted"/>
<dbReference type="Proteomes" id="UP000016931">
    <property type="component" value="Unassembled WGS sequence"/>
</dbReference>
<protein>
    <submittedName>
        <fullName evidence="1">Uncharacterized protein</fullName>
    </submittedName>
</protein>
<reference evidence="1 2" key="1">
    <citation type="journal article" date="2012" name="PLoS Pathog.">
        <title>Diverse lifestyles and strategies of plant pathogenesis encoded in the genomes of eighteen Dothideomycetes fungi.</title>
        <authorList>
            <person name="Ohm R.A."/>
            <person name="Feau N."/>
            <person name="Henrissat B."/>
            <person name="Schoch C.L."/>
            <person name="Horwitz B.A."/>
            <person name="Barry K.W."/>
            <person name="Condon B.J."/>
            <person name="Copeland A.C."/>
            <person name="Dhillon B."/>
            <person name="Glaser F."/>
            <person name="Hesse C.N."/>
            <person name="Kosti I."/>
            <person name="LaButti K."/>
            <person name="Lindquist E.A."/>
            <person name="Lucas S."/>
            <person name="Salamov A.A."/>
            <person name="Bradshaw R.E."/>
            <person name="Ciuffetti L."/>
            <person name="Hamelin R.C."/>
            <person name="Kema G.H.J."/>
            <person name="Lawrence C."/>
            <person name="Scott J.A."/>
            <person name="Spatafora J.W."/>
            <person name="Turgeon B.G."/>
            <person name="de Wit P.J.G.M."/>
            <person name="Zhong S."/>
            <person name="Goodwin S.B."/>
            <person name="Grigoriev I.V."/>
        </authorList>
    </citation>
    <scope>NUCLEOTIDE SEQUENCE [LARGE SCALE GENOMIC DNA]</scope>
    <source>
        <strain evidence="1 2">SO2202</strain>
    </source>
</reference>
<evidence type="ECO:0000313" key="2">
    <source>
        <dbReference type="Proteomes" id="UP000016931"/>
    </source>
</evidence>
<sequence>MPKYAPAASDCATTASSQAMRATTALTQGQPRQSSVTTVKASAMSNRTAQPCAFDRTGQEQEHAILAVNLVILHANARLQMLRQVHQRLASAAELAVQLVEVLAVSEVACEVGSLVPTAQQCATSVADQITSLAIAKPRQ</sequence>
<evidence type="ECO:0000313" key="1">
    <source>
        <dbReference type="EMBL" id="EMF14334.1"/>
    </source>
</evidence>
<name>M3D8W0_SPHMS</name>
<dbReference type="RefSeq" id="XP_016762455.1">
    <property type="nucleotide sequence ID" value="XM_016900648.1"/>
</dbReference>
<keyword evidence="2" id="KW-1185">Reference proteome</keyword>